<sequence length="82" mass="9429">MTSNNIILKRFFTQSVFLKLINNQDVAVFSTCIKCYLSNIEGFGEQLDYIHPIRNKIAHGEGITFEKVKLLALDQQAFQYIS</sequence>
<name>A0A147K541_9BACI</name>
<protein>
    <submittedName>
        <fullName evidence="1">Uncharacterized protein</fullName>
    </submittedName>
</protein>
<organism evidence="1 2">
    <name type="scientific">Bacillus coahuilensis p1.1.43</name>
    <dbReference type="NCBI Taxonomy" id="1150625"/>
    <lineage>
        <taxon>Bacteria</taxon>
        <taxon>Bacillati</taxon>
        <taxon>Bacillota</taxon>
        <taxon>Bacilli</taxon>
        <taxon>Bacillales</taxon>
        <taxon>Bacillaceae</taxon>
        <taxon>Bacillus</taxon>
    </lineage>
</organism>
<dbReference type="EMBL" id="LDYG01000048">
    <property type="protein sequence ID" value="KUP04711.1"/>
    <property type="molecule type" value="Genomic_DNA"/>
</dbReference>
<evidence type="ECO:0000313" key="1">
    <source>
        <dbReference type="EMBL" id="KUP04711.1"/>
    </source>
</evidence>
<proteinExistence type="predicted"/>
<gene>
    <name evidence="1" type="ORF">Q75_14790</name>
</gene>
<keyword evidence="2" id="KW-1185">Reference proteome</keyword>
<reference evidence="1 2" key="1">
    <citation type="journal article" date="2016" name="Front. Microbiol.">
        <title>Microevolution Analysis of Bacillus coahuilensis Unveils Differences in Phosphorus Acquisition Strategies and Their Regulation.</title>
        <authorList>
            <person name="Gomez-Lunar Z."/>
            <person name="Hernandez-Gonzalez I."/>
            <person name="Rodriguez-Torres M.D."/>
            <person name="Souza V."/>
            <person name="Olmedo-Alvarez G."/>
        </authorList>
    </citation>
    <scope>NUCLEOTIDE SEQUENCE [LARGE SCALE GENOMIC DNA]</scope>
    <source>
        <strain evidence="2">p1.1.43</strain>
    </source>
</reference>
<comment type="caution">
    <text evidence="1">The sequence shown here is derived from an EMBL/GenBank/DDBJ whole genome shotgun (WGS) entry which is preliminary data.</text>
</comment>
<dbReference type="Proteomes" id="UP000074108">
    <property type="component" value="Unassembled WGS sequence"/>
</dbReference>
<dbReference type="AlphaFoldDB" id="A0A147K541"/>
<evidence type="ECO:0000313" key="2">
    <source>
        <dbReference type="Proteomes" id="UP000074108"/>
    </source>
</evidence>
<accession>A0A147K541</accession>
<dbReference type="OrthoDB" id="128875at2"/>
<dbReference type="PATRIC" id="fig|1150625.3.peg.3095"/>